<dbReference type="EMBL" id="FOHO01000028">
    <property type="protein sequence ID" value="SEU09698.1"/>
    <property type="molecule type" value="Genomic_DNA"/>
</dbReference>
<dbReference type="Proteomes" id="UP000199180">
    <property type="component" value="Unassembled WGS sequence"/>
</dbReference>
<name>A0A1I0JJF5_9RHOB</name>
<accession>A0A1I0JJF5</accession>
<dbReference type="RefSeq" id="WP_139206582.1">
    <property type="nucleotide sequence ID" value="NZ_FOHO01000028.1"/>
</dbReference>
<keyword evidence="1" id="KW-0472">Membrane</keyword>
<protein>
    <submittedName>
        <fullName evidence="2">Uncharacterized protein</fullName>
    </submittedName>
</protein>
<keyword evidence="1" id="KW-0812">Transmembrane</keyword>
<organism evidence="2 3">
    <name type="scientific">Paracoccus homiensis</name>
    <dbReference type="NCBI Taxonomy" id="364199"/>
    <lineage>
        <taxon>Bacteria</taxon>
        <taxon>Pseudomonadati</taxon>
        <taxon>Pseudomonadota</taxon>
        <taxon>Alphaproteobacteria</taxon>
        <taxon>Rhodobacterales</taxon>
        <taxon>Paracoccaceae</taxon>
        <taxon>Paracoccus</taxon>
    </lineage>
</organism>
<feature type="transmembrane region" description="Helical" evidence="1">
    <location>
        <begin position="32"/>
        <end position="55"/>
    </location>
</feature>
<feature type="transmembrane region" description="Helical" evidence="1">
    <location>
        <begin position="6"/>
        <end position="25"/>
    </location>
</feature>
<evidence type="ECO:0000256" key="1">
    <source>
        <dbReference type="SAM" id="Phobius"/>
    </source>
</evidence>
<keyword evidence="1" id="KW-1133">Transmembrane helix</keyword>
<dbReference type="AlphaFoldDB" id="A0A1I0JJF5"/>
<reference evidence="2 3" key="1">
    <citation type="submission" date="2016-10" db="EMBL/GenBank/DDBJ databases">
        <authorList>
            <person name="de Groot N.N."/>
        </authorList>
    </citation>
    <scope>NUCLEOTIDE SEQUENCE [LARGE SCALE GENOMIC DNA]</scope>
    <source>
        <strain evidence="2 3">DSM 17862</strain>
    </source>
</reference>
<keyword evidence="3" id="KW-1185">Reference proteome</keyword>
<evidence type="ECO:0000313" key="3">
    <source>
        <dbReference type="Proteomes" id="UP000199180"/>
    </source>
</evidence>
<gene>
    <name evidence="2" type="ORF">SAMN04489858_1283</name>
</gene>
<evidence type="ECO:0000313" key="2">
    <source>
        <dbReference type="EMBL" id="SEU09698.1"/>
    </source>
</evidence>
<dbReference type="STRING" id="364199.SAMN04489858_1283"/>
<sequence>MSGSSLITYGLSSLLFGSFTVNLLLGKSGGAIIGNLAEMLLLAGSVAMFGIGTLISEARGKSRD</sequence>
<proteinExistence type="predicted"/>